<sequence length="90" mass="10059">MDNGIALAGIAVIVLMCLEINQLRSEVNRMNSKLNRISKYIGICDELKEEIVEELKDLISQGEKIKAIKKYRMATGAGLKEAKDYIDSLS</sequence>
<dbReference type="InterPro" id="IPR014719">
    <property type="entry name" value="Ribosomal_bL12_C/ClpS-like"/>
</dbReference>
<proteinExistence type="predicted"/>
<reference evidence="3 4" key="1">
    <citation type="submission" date="2018-03" db="EMBL/GenBank/DDBJ databases">
        <title>Genome sequence of Clostridium luticellarii DSM 29923.</title>
        <authorList>
            <person name="Poehlein A."/>
            <person name="Daniel R."/>
        </authorList>
    </citation>
    <scope>NUCLEOTIDE SEQUENCE [LARGE SCALE GENOMIC DNA]</scope>
    <source>
        <strain evidence="3 4">DSM 29923</strain>
    </source>
</reference>
<dbReference type="Pfam" id="PF00542">
    <property type="entry name" value="Ribosomal_L12"/>
    <property type="match status" value="1"/>
</dbReference>
<keyword evidence="1" id="KW-1133">Transmembrane helix</keyword>
<dbReference type="AlphaFoldDB" id="A0A2T0B486"/>
<comment type="caution">
    <text evidence="3">The sequence shown here is derived from an EMBL/GenBank/DDBJ whole genome shotgun (WGS) entry which is preliminary data.</text>
</comment>
<dbReference type="InterPro" id="IPR013823">
    <property type="entry name" value="Ribosomal_bL12_C"/>
</dbReference>
<evidence type="ECO:0000313" key="4">
    <source>
        <dbReference type="Proteomes" id="UP000237798"/>
    </source>
</evidence>
<feature type="transmembrane region" description="Helical" evidence="1">
    <location>
        <begin position="6"/>
        <end position="23"/>
    </location>
</feature>
<keyword evidence="1" id="KW-0472">Membrane</keyword>
<organism evidence="3 4">
    <name type="scientific">Clostridium luticellarii</name>
    <dbReference type="NCBI Taxonomy" id="1691940"/>
    <lineage>
        <taxon>Bacteria</taxon>
        <taxon>Bacillati</taxon>
        <taxon>Bacillota</taxon>
        <taxon>Clostridia</taxon>
        <taxon>Eubacteriales</taxon>
        <taxon>Clostridiaceae</taxon>
        <taxon>Clostridium</taxon>
    </lineage>
</organism>
<dbReference type="GO" id="GO:0003735">
    <property type="term" value="F:structural constituent of ribosome"/>
    <property type="evidence" value="ECO:0007669"/>
    <property type="project" value="InterPro"/>
</dbReference>
<evidence type="ECO:0000313" key="3">
    <source>
        <dbReference type="EMBL" id="PRR78701.1"/>
    </source>
</evidence>
<keyword evidence="1" id="KW-0812">Transmembrane</keyword>
<evidence type="ECO:0000259" key="2">
    <source>
        <dbReference type="Pfam" id="PF00542"/>
    </source>
</evidence>
<dbReference type="EMBL" id="PVXP01000117">
    <property type="protein sequence ID" value="PRR78701.1"/>
    <property type="molecule type" value="Genomic_DNA"/>
</dbReference>
<dbReference type="RefSeq" id="WP_106011134.1">
    <property type="nucleotide sequence ID" value="NZ_PVXP01000117.1"/>
</dbReference>
<dbReference type="Gene3D" id="3.30.1390.10">
    <property type="match status" value="1"/>
</dbReference>
<keyword evidence="4" id="KW-1185">Reference proteome</keyword>
<dbReference type="GO" id="GO:0006412">
    <property type="term" value="P:translation"/>
    <property type="evidence" value="ECO:0007669"/>
    <property type="project" value="InterPro"/>
</dbReference>
<feature type="domain" description="Large ribosomal subunit protein bL12 C-terminal" evidence="2">
    <location>
        <begin position="62"/>
        <end position="89"/>
    </location>
</feature>
<protein>
    <recommendedName>
        <fullName evidence="2">Large ribosomal subunit protein bL12 C-terminal domain-containing protein</fullName>
    </recommendedName>
</protein>
<gene>
    <name evidence="3" type="ORF">CLLU_36040</name>
</gene>
<dbReference type="Proteomes" id="UP000237798">
    <property type="component" value="Unassembled WGS sequence"/>
</dbReference>
<accession>A0A2T0B486</accession>
<dbReference type="OrthoDB" id="2157431at2"/>
<name>A0A2T0B486_9CLOT</name>
<evidence type="ECO:0000256" key="1">
    <source>
        <dbReference type="SAM" id="Phobius"/>
    </source>
</evidence>